<feature type="transmembrane region" description="Helical" evidence="1">
    <location>
        <begin position="196"/>
        <end position="219"/>
    </location>
</feature>
<keyword evidence="3" id="KW-1185">Reference proteome</keyword>
<feature type="transmembrane region" description="Helical" evidence="1">
    <location>
        <begin position="12"/>
        <end position="34"/>
    </location>
</feature>
<feature type="transmembrane region" description="Helical" evidence="1">
    <location>
        <begin position="101"/>
        <end position="119"/>
    </location>
</feature>
<feature type="transmembrane region" description="Helical" evidence="1">
    <location>
        <begin position="125"/>
        <end position="145"/>
    </location>
</feature>
<dbReference type="Proteomes" id="UP000247555">
    <property type="component" value="Unassembled WGS sequence"/>
</dbReference>
<organism evidence="2 3">
    <name type="scientific">Rivihabitans pingtungensis</name>
    <dbReference type="NCBI Taxonomy" id="1054498"/>
    <lineage>
        <taxon>Bacteria</taxon>
        <taxon>Pseudomonadati</taxon>
        <taxon>Pseudomonadota</taxon>
        <taxon>Betaproteobacteria</taxon>
        <taxon>Neisseriales</taxon>
        <taxon>Aquaspirillaceae</taxon>
        <taxon>Rivihabitans</taxon>
    </lineage>
</organism>
<dbReference type="EMBL" id="QJKI01000029">
    <property type="protein sequence ID" value="PXX74700.1"/>
    <property type="molecule type" value="Genomic_DNA"/>
</dbReference>
<gene>
    <name evidence="2" type="ORF">DFR34_12936</name>
</gene>
<feature type="transmembrane region" description="Helical" evidence="1">
    <location>
        <begin position="40"/>
        <end position="56"/>
    </location>
</feature>
<sequence>MAEMKVIHCKKQGFFAVLIINLGPLLFILTPLLIEICWKITHIWRSLFFIFLYFYLHDYLAARSIEECRRVGGGTASDQILRVALIIGEAVDFIVRIAKFALAYIVIPVVAYLAHSAFYREIHPALISLILLCIFTISLDVARIVKIIKRLLFDKEEEYANTFEAITFSYLSLIISYSILYMSMHRIGNGYFSGNLGAWSCIDFIYFNTITFTTLEPVLNYPIAVKSKPHGKPQTLPIRCQRRRMG</sequence>
<evidence type="ECO:0000313" key="3">
    <source>
        <dbReference type="Proteomes" id="UP000247555"/>
    </source>
</evidence>
<reference evidence="2 3" key="1">
    <citation type="submission" date="2018-05" db="EMBL/GenBank/DDBJ databases">
        <title>Genomic Encyclopedia of Type Strains, Phase IV (KMG-IV): sequencing the most valuable type-strain genomes for metagenomic binning, comparative biology and taxonomic classification.</title>
        <authorList>
            <person name="Goeker M."/>
        </authorList>
    </citation>
    <scope>NUCLEOTIDE SEQUENCE [LARGE SCALE GENOMIC DNA]</scope>
    <source>
        <strain evidence="2 3">DSM 29661</strain>
    </source>
</reference>
<proteinExistence type="predicted"/>
<dbReference type="AlphaFoldDB" id="A0A318KCT1"/>
<accession>A0A318KCT1</accession>
<keyword evidence="1" id="KW-0812">Transmembrane</keyword>
<keyword evidence="1" id="KW-0472">Membrane</keyword>
<protein>
    <submittedName>
        <fullName evidence="2">Uncharacterized protein</fullName>
    </submittedName>
</protein>
<comment type="caution">
    <text evidence="2">The sequence shown here is derived from an EMBL/GenBank/DDBJ whole genome shotgun (WGS) entry which is preliminary data.</text>
</comment>
<keyword evidence="1" id="KW-1133">Transmembrane helix</keyword>
<feature type="non-terminal residue" evidence="2">
    <location>
        <position position="246"/>
    </location>
</feature>
<evidence type="ECO:0000313" key="2">
    <source>
        <dbReference type="EMBL" id="PXX74700.1"/>
    </source>
</evidence>
<feature type="transmembrane region" description="Helical" evidence="1">
    <location>
        <begin position="165"/>
        <end position="184"/>
    </location>
</feature>
<dbReference type="RefSeq" id="WP_211309447.1">
    <property type="nucleotide sequence ID" value="NZ_QJKI01000029.1"/>
</dbReference>
<name>A0A318KCT1_9NEIS</name>
<evidence type="ECO:0000256" key="1">
    <source>
        <dbReference type="SAM" id="Phobius"/>
    </source>
</evidence>